<dbReference type="GO" id="GO:0005829">
    <property type="term" value="C:cytosol"/>
    <property type="evidence" value="ECO:0007669"/>
    <property type="project" value="TreeGrafter"/>
</dbReference>
<comment type="miscellaneous">
    <text evidence="8">The reaction proceeds by a bi uni uni bi ping pong mechanism.</text>
</comment>
<feature type="binding site" evidence="8">
    <location>
        <begin position="182"/>
        <end position="185"/>
    </location>
    <ligand>
        <name>ATP</name>
        <dbReference type="ChEBI" id="CHEBI:30616"/>
    </ligand>
</feature>
<evidence type="ECO:0000256" key="4">
    <source>
        <dbReference type="ARBA" id="ARBA00022655"/>
    </source>
</evidence>
<feature type="binding site" evidence="8">
    <location>
        <begin position="145"/>
        <end position="148"/>
    </location>
    <ligand>
        <name>ATP</name>
        <dbReference type="ChEBI" id="CHEBI:30616"/>
    </ligand>
</feature>
<evidence type="ECO:0000313" key="9">
    <source>
        <dbReference type="EMBL" id="MBA4494491.1"/>
    </source>
</evidence>
<evidence type="ECO:0000313" key="10">
    <source>
        <dbReference type="Proteomes" id="UP000535491"/>
    </source>
</evidence>
<dbReference type="GO" id="GO:0005524">
    <property type="term" value="F:ATP binding"/>
    <property type="evidence" value="ECO:0007669"/>
    <property type="project" value="UniProtKB-KW"/>
</dbReference>
<dbReference type="Proteomes" id="UP000535491">
    <property type="component" value="Unassembled WGS sequence"/>
</dbReference>
<dbReference type="InterPro" id="IPR004821">
    <property type="entry name" value="Cyt_trans-like"/>
</dbReference>
<feature type="binding site" evidence="8">
    <location>
        <position position="151"/>
    </location>
    <ligand>
        <name>(R)-pantoate</name>
        <dbReference type="ChEBI" id="CHEBI:15980"/>
    </ligand>
</feature>
<dbReference type="PANTHER" id="PTHR21299">
    <property type="entry name" value="CYTIDYLATE KINASE/PANTOATE-BETA-ALANINE LIGASE"/>
    <property type="match status" value="1"/>
</dbReference>
<dbReference type="GO" id="GO:0004592">
    <property type="term" value="F:pantoate-beta-alanine ligase activity"/>
    <property type="evidence" value="ECO:0007669"/>
    <property type="project" value="UniProtKB-UniRule"/>
</dbReference>
<evidence type="ECO:0000256" key="2">
    <source>
        <dbReference type="ARBA" id="ARBA00009256"/>
    </source>
</evidence>
<dbReference type="Pfam" id="PF02569">
    <property type="entry name" value="Pantoate_ligase"/>
    <property type="match status" value="1"/>
</dbReference>
<dbReference type="PANTHER" id="PTHR21299:SF1">
    <property type="entry name" value="PANTOATE--BETA-ALANINE LIGASE"/>
    <property type="match status" value="1"/>
</dbReference>
<comment type="function">
    <text evidence="8">Catalyzes the condensation of pantoate with beta-alanine in an ATP-dependent reaction via a pantoyl-adenylate intermediate.</text>
</comment>
<name>A0A7W2A7F3_9BACL</name>
<comment type="caution">
    <text evidence="9">The sequence shown here is derived from an EMBL/GenBank/DDBJ whole genome shotgun (WGS) entry which is preliminary data.</text>
</comment>
<comment type="subcellular location">
    <subcellularLocation>
        <location evidence="8">Cytoplasm</location>
    </subcellularLocation>
</comment>
<accession>A0A7W2A7F3</accession>
<keyword evidence="3 8" id="KW-0436">Ligase</keyword>
<comment type="catalytic activity">
    <reaction evidence="7 8">
        <text>(R)-pantoate + beta-alanine + ATP = (R)-pantothenate + AMP + diphosphate + H(+)</text>
        <dbReference type="Rhea" id="RHEA:10912"/>
        <dbReference type="ChEBI" id="CHEBI:15378"/>
        <dbReference type="ChEBI" id="CHEBI:15980"/>
        <dbReference type="ChEBI" id="CHEBI:29032"/>
        <dbReference type="ChEBI" id="CHEBI:30616"/>
        <dbReference type="ChEBI" id="CHEBI:33019"/>
        <dbReference type="ChEBI" id="CHEBI:57966"/>
        <dbReference type="ChEBI" id="CHEBI:456215"/>
        <dbReference type="EC" id="6.3.2.1"/>
    </reaction>
</comment>
<dbReference type="HAMAP" id="MF_00158">
    <property type="entry name" value="PanC"/>
    <property type="match status" value="1"/>
</dbReference>
<comment type="caution">
    <text evidence="8">Lacks conserved residue(s) required for the propagation of feature annotation.</text>
</comment>
<comment type="similarity">
    <text evidence="2 8">Belongs to the pantothenate synthetase family.</text>
</comment>
<reference evidence="9 10" key="1">
    <citation type="submission" date="2020-07" db="EMBL/GenBank/DDBJ databases">
        <authorList>
            <person name="Feng H."/>
        </authorList>
    </citation>
    <scope>NUCLEOTIDE SEQUENCE [LARGE SCALE GENOMIC DNA]</scope>
    <source>
        <strain evidence="10">s-10</strain>
    </source>
</reference>
<dbReference type="FunFam" id="3.40.50.620:FF:000013">
    <property type="entry name" value="Pantothenate synthetase"/>
    <property type="match status" value="1"/>
</dbReference>
<evidence type="ECO:0000256" key="8">
    <source>
        <dbReference type="HAMAP-Rule" id="MF_00158"/>
    </source>
</evidence>
<comment type="subunit">
    <text evidence="8">Homodimer.</text>
</comment>
<protein>
    <recommendedName>
        <fullName evidence="8">Pantothenate synthetase</fullName>
        <shortName evidence="8">PS</shortName>
        <ecNumber evidence="8">6.3.2.1</ecNumber>
    </recommendedName>
    <alternativeName>
        <fullName evidence="8">Pantoate--beta-alanine ligase</fullName>
    </alternativeName>
    <alternativeName>
        <fullName evidence="8">Pantoate-activating enzyme</fullName>
    </alternativeName>
</protein>
<dbReference type="EMBL" id="JACEIQ010000007">
    <property type="protein sequence ID" value="MBA4494491.1"/>
    <property type="molecule type" value="Genomic_DNA"/>
</dbReference>
<dbReference type="EC" id="6.3.2.1" evidence="8"/>
<evidence type="ECO:0000256" key="7">
    <source>
        <dbReference type="ARBA" id="ARBA00048258"/>
    </source>
</evidence>
<evidence type="ECO:0000256" key="3">
    <source>
        <dbReference type="ARBA" id="ARBA00022598"/>
    </source>
</evidence>
<organism evidence="9 10">
    <name type="scientific">Paenactinomyces guangxiensis</name>
    <dbReference type="NCBI Taxonomy" id="1490290"/>
    <lineage>
        <taxon>Bacteria</taxon>
        <taxon>Bacillati</taxon>
        <taxon>Bacillota</taxon>
        <taxon>Bacilli</taxon>
        <taxon>Bacillales</taxon>
        <taxon>Thermoactinomycetaceae</taxon>
        <taxon>Paenactinomyces</taxon>
    </lineage>
</organism>
<evidence type="ECO:0000256" key="5">
    <source>
        <dbReference type="ARBA" id="ARBA00022741"/>
    </source>
</evidence>
<dbReference type="InterPro" id="IPR003721">
    <property type="entry name" value="Pantoate_ligase"/>
</dbReference>
<evidence type="ECO:0000256" key="6">
    <source>
        <dbReference type="ARBA" id="ARBA00022840"/>
    </source>
</evidence>
<dbReference type="InterPro" id="IPR042176">
    <property type="entry name" value="Pantoate_ligase_C"/>
</dbReference>
<dbReference type="RefSeq" id="WP_181751728.1">
    <property type="nucleotide sequence ID" value="NZ_JACEIQ010000007.1"/>
</dbReference>
<dbReference type="InterPro" id="IPR014729">
    <property type="entry name" value="Rossmann-like_a/b/a_fold"/>
</dbReference>
<evidence type="ECO:0000256" key="1">
    <source>
        <dbReference type="ARBA" id="ARBA00004990"/>
    </source>
</evidence>
<dbReference type="NCBIfam" id="TIGR00018">
    <property type="entry name" value="panC"/>
    <property type="match status" value="1"/>
</dbReference>
<gene>
    <name evidence="8" type="primary">panC</name>
    <name evidence="9" type="ORF">H1191_09245</name>
</gene>
<feature type="binding site" evidence="8">
    <location>
        <begin position="28"/>
        <end position="35"/>
    </location>
    <ligand>
        <name>ATP</name>
        <dbReference type="ChEBI" id="CHEBI:30616"/>
    </ligand>
</feature>
<proteinExistence type="inferred from homology"/>
<dbReference type="SUPFAM" id="SSF52374">
    <property type="entry name" value="Nucleotidylyl transferase"/>
    <property type="match status" value="1"/>
</dbReference>
<feature type="binding site" evidence="8">
    <location>
        <position position="59"/>
    </location>
    <ligand>
        <name>beta-alanine</name>
        <dbReference type="ChEBI" id="CHEBI:57966"/>
    </ligand>
</feature>
<dbReference type="Gene3D" id="3.40.50.620">
    <property type="entry name" value="HUPs"/>
    <property type="match status" value="1"/>
</dbReference>
<dbReference type="GO" id="GO:0015940">
    <property type="term" value="P:pantothenate biosynthetic process"/>
    <property type="evidence" value="ECO:0007669"/>
    <property type="project" value="UniProtKB-UniRule"/>
</dbReference>
<dbReference type="UniPathway" id="UPA00028">
    <property type="reaction ID" value="UER00005"/>
</dbReference>
<keyword evidence="4 8" id="KW-0566">Pantothenate biosynthesis</keyword>
<sequence>MKIIETVSEMRSALNTARTKTIGFVPTMGYLHEGHLSLMKRARQECDIVVISIFVNPLQFGPGEDLDRYPRDLQRDASLARDVGVDFLFHPSVDEMYPEKPLTQVKVSKITELLCGKARPGHFEGVATVVTKLFHIIMPNRAYFGLKDAQQLAVIEQMVRDLHFPVTVVPCETMRESDGLAMSSRNVYLSDEERRQAVILNQALREVKIKLQQGQFTTAAEVNQYVRDRIGSQPLARIEYVETLAYPTLDPLHTLTHEKIIIAVAVRFGSTRLIDNLLFEGRGES</sequence>
<keyword evidence="6 8" id="KW-0067">ATP-binding</keyword>
<feature type="active site" description="Proton donor" evidence="8">
    <location>
        <position position="35"/>
    </location>
</feature>
<feature type="binding site" evidence="8">
    <location>
        <position position="59"/>
    </location>
    <ligand>
        <name>(R)-pantoate</name>
        <dbReference type="ChEBI" id="CHEBI:15980"/>
    </ligand>
</feature>
<keyword evidence="10" id="KW-1185">Reference proteome</keyword>
<keyword evidence="8" id="KW-0963">Cytoplasm</keyword>
<dbReference type="AlphaFoldDB" id="A0A7W2A7F3"/>
<dbReference type="NCBIfam" id="TIGR00125">
    <property type="entry name" value="cyt_tran_rel"/>
    <property type="match status" value="1"/>
</dbReference>
<dbReference type="CDD" id="cd00560">
    <property type="entry name" value="PanC"/>
    <property type="match status" value="1"/>
</dbReference>
<dbReference type="Gene3D" id="3.30.1300.10">
    <property type="entry name" value="Pantoate-beta-alanine ligase, C-terminal domain"/>
    <property type="match status" value="1"/>
</dbReference>
<comment type="pathway">
    <text evidence="1 8">Cofactor biosynthesis; (R)-pantothenate biosynthesis; (R)-pantothenate from (R)-pantoate and beta-alanine: step 1/1.</text>
</comment>
<keyword evidence="5 8" id="KW-0547">Nucleotide-binding</keyword>